<keyword evidence="2" id="KW-1185">Reference proteome</keyword>
<organism evidence="1 2">
    <name type="scientific">Roseovarius halotolerans</name>
    <dbReference type="NCBI Taxonomy" id="505353"/>
    <lineage>
        <taxon>Bacteria</taxon>
        <taxon>Pseudomonadati</taxon>
        <taxon>Pseudomonadota</taxon>
        <taxon>Alphaproteobacteria</taxon>
        <taxon>Rhodobacterales</taxon>
        <taxon>Roseobacteraceae</taxon>
        <taxon>Roseovarius</taxon>
    </lineage>
</organism>
<proteinExistence type="predicted"/>
<name>A0A1X6YID0_9RHOB</name>
<dbReference type="OrthoDB" id="7873197at2"/>
<evidence type="ECO:0000313" key="1">
    <source>
        <dbReference type="EMBL" id="SLN21782.1"/>
    </source>
</evidence>
<dbReference type="Proteomes" id="UP000193207">
    <property type="component" value="Unassembled WGS sequence"/>
</dbReference>
<gene>
    <name evidence="1" type="ORF">ROH8110_00797</name>
</gene>
<reference evidence="1 2" key="1">
    <citation type="submission" date="2017-03" db="EMBL/GenBank/DDBJ databases">
        <authorList>
            <person name="Afonso C.L."/>
            <person name="Miller P.J."/>
            <person name="Scott M.A."/>
            <person name="Spackman E."/>
            <person name="Goraichik I."/>
            <person name="Dimitrov K.M."/>
            <person name="Suarez D.L."/>
            <person name="Swayne D.E."/>
        </authorList>
    </citation>
    <scope>NUCLEOTIDE SEQUENCE [LARGE SCALE GENOMIC DNA]</scope>
    <source>
        <strain evidence="1 2">CECT 8110</strain>
    </source>
</reference>
<dbReference type="AlphaFoldDB" id="A0A1X6YID0"/>
<evidence type="ECO:0000313" key="2">
    <source>
        <dbReference type="Proteomes" id="UP000193207"/>
    </source>
</evidence>
<dbReference type="RefSeq" id="WP_085816408.1">
    <property type="nucleotide sequence ID" value="NZ_FWFU01000001.1"/>
</dbReference>
<protein>
    <submittedName>
        <fullName evidence="1">Uncharacterized protein</fullName>
    </submittedName>
</protein>
<accession>A0A1X6YID0</accession>
<dbReference type="EMBL" id="FWFU01000001">
    <property type="protein sequence ID" value="SLN21782.1"/>
    <property type="molecule type" value="Genomic_DNA"/>
</dbReference>
<sequence length="116" mass="13291">MVLITPDEGPTGLSTSIDALERQLSDMREDLEGLYSRIRGGDLDQLKNASRATSEIRQWLKIAIEAEAQLEKRRKQEKGIVRDYALDLREARSSIRCRLDRLRRARCPGRIPRQSG</sequence>